<accession>A0A255Y8W7</accession>
<dbReference type="OrthoDB" id="9798693at2"/>
<keyword evidence="1" id="KW-1133">Transmembrane helix</keyword>
<comment type="caution">
    <text evidence="3">The sequence shown here is derived from an EMBL/GenBank/DDBJ whole genome shotgun (WGS) entry which is preliminary data.</text>
</comment>
<reference evidence="3 4" key="1">
    <citation type="submission" date="2017-07" db="EMBL/GenBank/DDBJ databases">
        <title>Sandarakinorhabdus cyanobacteriorum sp. nov., a novel bacterium isolated from cyanobacterial aggregates in a eutrophic lake.</title>
        <authorList>
            <person name="Cai H."/>
        </authorList>
    </citation>
    <scope>NUCLEOTIDE SEQUENCE [LARGE SCALE GENOMIC DNA]</scope>
    <source>
        <strain evidence="3 4">TH057</strain>
    </source>
</reference>
<gene>
    <name evidence="3" type="ORF">CHU93_13225</name>
</gene>
<evidence type="ECO:0000313" key="3">
    <source>
        <dbReference type="EMBL" id="OYQ25686.1"/>
    </source>
</evidence>
<keyword evidence="1" id="KW-0472">Membrane</keyword>
<organism evidence="3 4">
    <name type="scientific">Sandarakinorhabdus cyanobacteriorum</name>
    <dbReference type="NCBI Taxonomy" id="1981098"/>
    <lineage>
        <taxon>Bacteria</taxon>
        <taxon>Pseudomonadati</taxon>
        <taxon>Pseudomonadota</taxon>
        <taxon>Alphaproteobacteria</taxon>
        <taxon>Sphingomonadales</taxon>
        <taxon>Sphingosinicellaceae</taxon>
        <taxon>Sandarakinorhabdus</taxon>
    </lineage>
</organism>
<sequence length="405" mass="42504">MRKSGSVRGDSAADLTLLTESPGFRFDFASYFSIVSRPAHHDGLCPCRTAPRFRVAATAAMVARMTMANRLKARAPWALPALLIPLALWILWSELGPIARAAPPAPDRAVTISATALDGVGSQIGPFRLTGALALRSEDAGFGGLSGLAAAGEGRLVAVTDAGQWLTLTPQDVAGRLAGVGAARMAGVASGAEKSDLDSEAIVLTPDGRTLISMEQRHRILVLKGQAPPFQPEGLIFHTAAASWPPNGGGESLALLPGGETLWISEDARLAPGVAMALLTAADGTTRQIGIPVPEHFAPTDVTVLDGQRLLLLHRKFDGVSVEAAITLVDLAPVLAGGDSATMRPLVRWGRDAPWPIDNMEGLTLVRAGGRTMLFLVSDDNFNPAQRTLLLRLELVNPLDGAQSP</sequence>
<feature type="domain" description="Phytase-like" evidence="2">
    <location>
        <begin position="141"/>
        <end position="382"/>
    </location>
</feature>
<dbReference type="Pfam" id="PF13449">
    <property type="entry name" value="Phytase-like"/>
    <property type="match status" value="1"/>
</dbReference>
<keyword evidence="1" id="KW-0812">Transmembrane</keyword>
<dbReference type="Proteomes" id="UP000216991">
    <property type="component" value="Unassembled WGS sequence"/>
</dbReference>
<dbReference type="SUPFAM" id="SSF50956">
    <property type="entry name" value="Thermostable phytase (3-phytase)"/>
    <property type="match status" value="1"/>
</dbReference>
<name>A0A255Y8W7_9SPHN</name>
<feature type="transmembrane region" description="Helical" evidence="1">
    <location>
        <begin position="75"/>
        <end position="92"/>
    </location>
</feature>
<dbReference type="InterPro" id="IPR027372">
    <property type="entry name" value="Phytase-like_dom"/>
</dbReference>
<evidence type="ECO:0000313" key="4">
    <source>
        <dbReference type="Proteomes" id="UP000216991"/>
    </source>
</evidence>
<proteinExistence type="predicted"/>
<protein>
    <recommendedName>
        <fullName evidence="2">Phytase-like domain-containing protein</fullName>
    </recommendedName>
</protein>
<keyword evidence="4" id="KW-1185">Reference proteome</keyword>
<dbReference type="EMBL" id="NOXT01000121">
    <property type="protein sequence ID" value="OYQ25686.1"/>
    <property type="molecule type" value="Genomic_DNA"/>
</dbReference>
<dbReference type="AlphaFoldDB" id="A0A255Y8W7"/>
<evidence type="ECO:0000256" key="1">
    <source>
        <dbReference type="SAM" id="Phobius"/>
    </source>
</evidence>
<evidence type="ECO:0000259" key="2">
    <source>
        <dbReference type="Pfam" id="PF13449"/>
    </source>
</evidence>